<proteinExistence type="predicted"/>
<reference evidence="1" key="1">
    <citation type="submission" date="2019-04" db="EMBL/GenBank/DDBJ databases">
        <title>Microbes associate with the intestines of laboratory mice.</title>
        <authorList>
            <person name="Navarre W."/>
            <person name="Wong E."/>
            <person name="Huang K."/>
            <person name="Tropini C."/>
            <person name="Ng K."/>
            <person name="Yu B."/>
        </authorList>
    </citation>
    <scope>NUCLEOTIDE SEQUENCE</scope>
    <source>
        <strain evidence="1">NM04_E33</strain>
    </source>
</reference>
<sequence>MSNKGMKNNCIMKNLIGITINIIIAIFMIPLSGCSHKEKDYPLEISSQLQNVSRLELARMTVGKVGMISDPEYKDAKSIEAKASALLNRMKIGTRLGVYSYDTYIVAYLDLSKVSSEDVEVDTETGTAYLTLPPIEIMTDGREPQLHEVHSRVTGLRSSITPSERASLKSQMAKEVKKEMSAKAGATDHLRKAAEDKARAYLTELISNWGYKAEISFK</sequence>
<name>A0AC61RKP8_9BACT</name>
<evidence type="ECO:0000313" key="1">
    <source>
        <dbReference type="EMBL" id="TGY79478.1"/>
    </source>
</evidence>
<dbReference type="EMBL" id="SRYB01000006">
    <property type="protein sequence ID" value="TGY79478.1"/>
    <property type="molecule type" value="Genomic_DNA"/>
</dbReference>
<dbReference type="Proteomes" id="UP000306319">
    <property type="component" value="Unassembled WGS sequence"/>
</dbReference>
<keyword evidence="2" id="KW-1185">Reference proteome</keyword>
<gene>
    <name evidence="1" type="ORF">E5331_05545</name>
</gene>
<protein>
    <submittedName>
        <fullName evidence="1">DUF4230 domain-containing protein</fullName>
    </submittedName>
</protein>
<organism evidence="1 2">
    <name type="scientific">Lepagella muris</name>
    <dbReference type="NCBI Taxonomy" id="3032870"/>
    <lineage>
        <taxon>Bacteria</taxon>
        <taxon>Pseudomonadati</taxon>
        <taxon>Bacteroidota</taxon>
        <taxon>Bacteroidia</taxon>
        <taxon>Bacteroidales</taxon>
        <taxon>Muribaculaceae</taxon>
        <taxon>Lepagella</taxon>
    </lineage>
</organism>
<accession>A0AC61RKP8</accession>
<comment type="caution">
    <text evidence="1">The sequence shown here is derived from an EMBL/GenBank/DDBJ whole genome shotgun (WGS) entry which is preliminary data.</text>
</comment>
<evidence type="ECO:0000313" key="2">
    <source>
        <dbReference type="Proteomes" id="UP000306319"/>
    </source>
</evidence>